<protein>
    <recommendedName>
        <fullName evidence="6">SLC26A/SulP transporter domain-containing protein</fullName>
    </recommendedName>
</protein>
<dbReference type="Pfam" id="PF00916">
    <property type="entry name" value="Sulfate_transp"/>
    <property type="match status" value="1"/>
</dbReference>
<evidence type="ECO:0000256" key="5">
    <source>
        <dbReference type="SAM" id="Phobius"/>
    </source>
</evidence>
<evidence type="ECO:0000256" key="4">
    <source>
        <dbReference type="ARBA" id="ARBA00023136"/>
    </source>
</evidence>
<proteinExistence type="predicted"/>
<organism evidence="7">
    <name type="scientific">Arion vulgaris</name>
    <dbReference type="NCBI Taxonomy" id="1028688"/>
    <lineage>
        <taxon>Eukaryota</taxon>
        <taxon>Metazoa</taxon>
        <taxon>Spiralia</taxon>
        <taxon>Lophotrochozoa</taxon>
        <taxon>Mollusca</taxon>
        <taxon>Gastropoda</taxon>
        <taxon>Heterobranchia</taxon>
        <taxon>Euthyneura</taxon>
        <taxon>Panpulmonata</taxon>
        <taxon>Eupulmonata</taxon>
        <taxon>Stylommatophora</taxon>
        <taxon>Helicina</taxon>
        <taxon>Arionoidea</taxon>
        <taxon>Arionidae</taxon>
        <taxon>Arion</taxon>
    </lineage>
</organism>
<dbReference type="InterPro" id="IPR001902">
    <property type="entry name" value="SLC26A/SulP_fam"/>
</dbReference>
<evidence type="ECO:0000256" key="1">
    <source>
        <dbReference type="ARBA" id="ARBA00004141"/>
    </source>
</evidence>
<sequence>GMMNLGFLTTFLSDPLISGFTTGSAIHVFFSQIKVAFGVKVKRYSGPFRIILSCKDFFPNIYKTNLVTLLATVVAVIVLIIIREGINNRKWFKKTFRGVPVPGELILIIVGTLLSHHFSLQEDYAVEVVGNIPTGFPAFSVSFVQYLPDVIGE</sequence>
<evidence type="ECO:0000256" key="3">
    <source>
        <dbReference type="ARBA" id="ARBA00022989"/>
    </source>
</evidence>
<dbReference type="EMBL" id="HACG01007271">
    <property type="protein sequence ID" value="CEK54136.1"/>
    <property type="molecule type" value="Transcribed_RNA"/>
</dbReference>
<feature type="domain" description="SLC26A/SulP transporter" evidence="6">
    <location>
        <begin position="1"/>
        <end position="144"/>
    </location>
</feature>
<dbReference type="PANTHER" id="PTHR11814">
    <property type="entry name" value="SULFATE TRANSPORTER"/>
    <property type="match status" value="1"/>
</dbReference>
<evidence type="ECO:0000313" key="7">
    <source>
        <dbReference type="EMBL" id="CEK54136.1"/>
    </source>
</evidence>
<accession>A0A0B6YEA9</accession>
<evidence type="ECO:0000256" key="2">
    <source>
        <dbReference type="ARBA" id="ARBA00022692"/>
    </source>
</evidence>
<dbReference type="GO" id="GO:0016020">
    <property type="term" value="C:membrane"/>
    <property type="evidence" value="ECO:0007669"/>
    <property type="project" value="UniProtKB-SubCell"/>
</dbReference>
<dbReference type="AlphaFoldDB" id="A0A0B6YEA9"/>
<keyword evidence="2 5" id="KW-0812">Transmembrane</keyword>
<comment type="subcellular location">
    <subcellularLocation>
        <location evidence="1">Membrane</location>
        <topology evidence="1">Multi-pass membrane protein</topology>
    </subcellularLocation>
</comment>
<dbReference type="InterPro" id="IPR011547">
    <property type="entry name" value="SLC26A/SulP_dom"/>
</dbReference>
<feature type="non-terminal residue" evidence="7">
    <location>
        <position position="1"/>
    </location>
</feature>
<name>A0A0B6YEA9_9EUPU</name>
<feature type="non-terminal residue" evidence="7">
    <location>
        <position position="153"/>
    </location>
</feature>
<dbReference type="GO" id="GO:0055085">
    <property type="term" value="P:transmembrane transport"/>
    <property type="evidence" value="ECO:0007669"/>
    <property type="project" value="InterPro"/>
</dbReference>
<gene>
    <name evidence="7" type="primary">ORF22030</name>
</gene>
<keyword evidence="4 5" id="KW-0472">Membrane</keyword>
<evidence type="ECO:0000259" key="6">
    <source>
        <dbReference type="Pfam" id="PF00916"/>
    </source>
</evidence>
<reference evidence="7" key="1">
    <citation type="submission" date="2014-12" db="EMBL/GenBank/DDBJ databases">
        <title>Insight into the proteome of Arion vulgaris.</title>
        <authorList>
            <person name="Aradska J."/>
            <person name="Bulat T."/>
            <person name="Smidak R."/>
            <person name="Sarate P."/>
            <person name="Gangsoo J."/>
            <person name="Sialana F."/>
            <person name="Bilban M."/>
            <person name="Lubec G."/>
        </authorList>
    </citation>
    <scope>NUCLEOTIDE SEQUENCE</scope>
    <source>
        <tissue evidence="7">Skin</tissue>
    </source>
</reference>
<feature type="transmembrane region" description="Helical" evidence="5">
    <location>
        <begin position="66"/>
        <end position="86"/>
    </location>
</feature>
<keyword evidence="3 5" id="KW-1133">Transmembrane helix</keyword>